<keyword evidence="1" id="KW-0812">Transmembrane</keyword>
<gene>
    <name evidence="2" type="ORF">PFISCL1PPCAC_16841</name>
</gene>
<sequence length="149" mass="16781">MVIIMLLCVDQRGRKRLTRKCLAGKSKATEDQRSHGKHGTMGENTVIMVCSVVGTVEEVNGGKRRSGSLGLAAPHLLRLRGRRWSGLTGLFLFRLFLLHSLLLLLLLDSILLVLIILFLVFLFLLRERMRGGGFLLLFLLLLLISFLLR</sequence>
<reference evidence="2" key="1">
    <citation type="submission" date="2023-10" db="EMBL/GenBank/DDBJ databases">
        <title>Genome assembly of Pristionchus species.</title>
        <authorList>
            <person name="Yoshida K."/>
            <person name="Sommer R.J."/>
        </authorList>
    </citation>
    <scope>NUCLEOTIDE SEQUENCE</scope>
    <source>
        <strain evidence="2">RS5133</strain>
    </source>
</reference>
<feature type="transmembrane region" description="Helical" evidence="1">
    <location>
        <begin position="132"/>
        <end position="148"/>
    </location>
</feature>
<keyword evidence="1" id="KW-1133">Transmembrane helix</keyword>
<evidence type="ECO:0000313" key="3">
    <source>
        <dbReference type="Proteomes" id="UP001432322"/>
    </source>
</evidence>
<keyword evidence="3" id="KW-1185">Reference proteome</keyword>
<proteinExistence type="predicted"/>
<dbReference type="AlphaFoldDB" id="A0AAV5W465"/>
<dbReference type="Proteomes" id="UP001432322">
    <property type="component" value="Unassembled WGS sequence"/>
</dbReference>
<evidence type="ECO:0000313" key="2">
    <source>
        <dbReference type="EMBL" id="GMT25544.1"/>
    </source>
</evidence>
<evidence type="ECO:0000256" key="1">
    <source>
        <dbReference type="SAM" id="Phobius"/>
    </source>
</evidence>
<dbReference type="EMBL" id="BTSY01000004">
    <property type="protein sequence ID" value="GMT25544.1"/>
    <property type="molecule type" value="Genomic_DNA"/>
</dbReference>
<protein>
    <submittedName>
        <fullName evidence="2">Uncharacterized protein</fullName>
    </submittedName>
</protein>
<name>A0AAV5W465_9BILA</name>
<organism evidence="2 3">
    <name type="scientific">Pristionchus fissidentatus</name>
    <dbReference type="NCBI Taxonomy" id="1538716"/>
    <lineage>
        <taxon>Eukaryota</taxon>
        <taxon>Metazoa</taxon>
        <taxon>Ecdysozoa</taxon>
        <taxon>Nematoda</taxon>
        <taxon>Chromadorea</taxon>
        <taxon>Rhabditida</taxon>
        <taxon>Rhabditina</taxon>
        <taxon>Diplogasteromorpha</taxon>
        <taxon>Diplogasteroidea</taxon>
        <taxon>Neodiplogasteridae</taxon>
        <taxon>Pristionchus</taxon>
    </lineage>
</organism>
<accession>A0AAV5W465</accession>
<feature type="transmembrane region" description="Helical" evidence="1">
    <location>
        <begin position="109"/>
        <end position="125"/>
    </location>
</feature>
<keyword evidence="1" id="KW-0472">Membrane</keyword>
<comment type="caution">
    <text evidence="2">The sequence shown here is derived from an EMBL/GenBank/DDBJ whole genome shotgun (WGS) entry which is preliminary data.</text>
</comment>